<dbReference type="InParanoid" id="G0ED16"/>
<proteinExistence type="predicted"/>
<dbReference type="RefSeq" id="WP_014026252.1">
    <property type="nucleotide sequence ID" value="NC_015931.1"/>
</dbReference>
<reference evidence="1 2" key="1">
    <citation type="journal article" date="2011" name="Stand. Genomic Sci.">
        <title>Complete genome sequence of the hyperthermophilic chemolithoautotroph Pyrolobus fumarii type strain (1A).</title>
        <authorList>
            <person name="Anderson I."/>
            <person name="Goker M."/>
            <person name="Nolan M."/>
            <person name="Lucas S."/>
            <person name="Hammon N."/>
            <person name="Deshpande S."/>
            <person name="Cheng J.F."/>
            <person name="Tapia R."/>
            <person name="Han C."/>
            <person name="Goodwin L."/>
            <person name="Pitluck S."/>
            <person name="Huntemann M."/>
            <person name="Liolios K."/>
            <person name="Ivanova N."/>
            <person name="Pagani I."/>
            <person name="Mavromatis K."/>
            <person name="Ovchinikova G."/>
            <person name="Pati A."/>
            <person name="Chen A."/>
            <person name="Palaniappan K."/>
            <person name="Land M."/>
            <person name="Hauser L."/>
            <person name="Brambilla E.M."/>
            <person name="Huber H."/>
            <person name="Yasawong M."/>
            <person name="Rohde M."/>
            <person name="Spring S."/>
            <person name="Abt B."/>
            <person name="Sikorski J."/>
            <person name="Wirth R."/>
            <person name="Detter J.C."/>
            <person name="Woyke T."/>
            <person name="Bristow J."/>
            <person name="Eisen J.A."/>
            <person name="Markowitz V."/>
            <person name="Hugenholtz P."/>
            <person name="Kyrpides N.C."/>
            <person name="Klenk H.P."/>
            <person name="Lapidus A."/>
        </authorList>
    </citation>
    <scope>NUCLEOTIDE SEQUENCE [LARGE SCALE GENOMIC DNA]</scope>
    <source>
        <strain evidence="2">DSM 11204 / 1A</strain>
    </source>
</reference>
<name>G0ED16_PYRF1</name>
<dbReference type="GeneID" id="11139174"/>
<keyword evidence="2" id="KW-1185">Reference proteome</keyword>
<dbReference type="AlphaFoldDB" id="G0ED16"/>
<dbReference type="HOGENOM" id="CLU_1412414_0_0_2"/>
<dbReference type="KEGG" id="pfm:Pyrfu_0706"/>
<gene>
    <name evidence="1" type="ordered locus">Pyrfu_0706</name>
</gene>
<dbReference type="Proteomes" id="UP000001037">
    <property type="component" value="Chromosome"/>
</dbReference>
<dbReference type="EMBL" id="CP002838">
    <property type="protein sequence ID" value="AEM38575.1"/>
    <property type="molecule type" value="Genomic_DNA"/>
</dbReference>
<organism evidence="1 2">
    <name type="scientific">Pyrolobus fumarii (strain DSM 11204 / 1A)</name>
    <dbReference type="NCBI Taxonomy" id="694429"/>
    <lineage>
        <taxon>Archaea</taxon>
        <taxon>Thermoproteota</taxon>
        <taxon>Thermoprotei</taxon>
        <taxon>Desulfurococcales</taxon>
        <taxon>Pyrodictiaceae</taxon>
        <taxon>Pyrolobus</taxon>
    </lineage>
</organism>
<evidence type="ECO:0000313" key="1">
    <source>
        <dbReference type="EMBL" id="AEM38575.1"/>
    </source>
</evidence>
<accession>G0ED16</accession>
<dbReference type="STRING" id="694429.Pyrfu_0706"/>
<evidence type="ECO:0000313" key="2">
    <source>
        <dbReference type="Proteomes" id="UP000001037"/>
    </source>
</evidence>
<protein>
    <submittedName>
        <fullName evidence="1">Uncharacterized protein</fullName>
    </submittedName>
</protein>
<sequence length="192" mass="21142">MATGDVFWRLVEALAIRMCGWCTRECIAEAVAAAKEGVLQGKCGHVVRDAMLAVEAELAWYPVPRLDASLEEMFAWAVDALYKATIAEVFASRRARSLVASRGLWTRRVVERILHDYWLAGGEKLLVTDARVRIGWVAYPVLASCQCGEPRTTVKLHEDLSLEVSVGCGECIHLSHRAEPPLAARLAPPTSL</sequence>